<comment type="caution">
    <text evidence="3">The sequence shown here is derived from an EMBL/GenBank/DDBJ whole genome shotgun (WGS) entry which is preliminary data.</text>
</comment>
<name>A0AAE1QF31_9EUCA</name>
<comment type="similarity">
    <text evidence="1">Belongs to the mab-21 family.</text>
</comment>
<dbReference type="Proteomes" id="UP001292094">
    <property type="component" value="Unassembled WGS sequence"/>
</dbReference>
<sequence>MAYYSCNNEFVEEVLEELNDINNEVDGKKEEVHSFLQTLQWFMKEDGDAILQDTTFDFAGSAYEGTAVSKVTDFDILLILPEPYVADNFVVYERHEPGIYKLKWRDEYDERPNGFVNGKGYLEAKKLREYTINKLKEVVKDVKKDHPHWKIHFKKMLNSLTVYITDFDGDRLKLDIVVQMGEPNWGKLANMTPEEELPSVLESYLENDQYSLFYSLAPHNRFMVKNDYHLLLSTSFSTLEKHCMNESYDVRAAVLLAKLVSQDRGWKKDYGLRSFHFKRVAIKHYEELDGLIIWSGFQRLLKYLAEQLENAEIEGFFINDQDIFNKDGNQCTNLAREIKQAKSDVKPNNMWNLLPSSDSETDSDD</sequence>
<reference evidence="3" key="1">
    <citation type="submission" date="2023-11" db="EMBL/GenBank/DDBJ databases">
        <title>Genome assemblies of two species of porcelain crab, Petrolisthes cinctipes and Petrolisthes manimaculis (Anomura: Porcellanidae).</title>
        <authorList>
            <person name="Angst P."/>
        </authorList>
    </citation>
    <scope>NUCLEOTIDE SEQUENCE</scope>
    <source>
        <strain evidence="3">PB745_02</strain>
        <tissue evidence="3">Gill</tissue>
    </source>
</reference>
<proteinExistence type="inferred from homology"/>
<keyword evidence="4" id="KW-1185">Reference proteome</keyword>
<feature type="domain" description="Mab-21-like nucleotidyltransferase" evidence="2">
    <location>
        <begin position="63"/>
        <end position="244"/>
    </location>
</feature>
<evidence type="ECO:0000256" key="1">
    <source>
        <dbReference type="ARBA" id="ARBA00008307"/>
    </source>
</evidence>
<dbReference type="PANTHER" id="PTHR10656">
    <property type="entry name" value="CELL FATE DETERMINING PROTEIN MAB21-RELATED"/>
    <property type="match status" value="1"/>
</dbReference>
<dbReference type="Gene3D" id="1.10.1410.40">
    <property type="match status" value="1"/>
</dbReference>
<dbReference type="Gene3D" id="3.30.460.90">
    <property type="match status" value="1"/>
</dbReference>
<dbReference type="PANTHER" id="PTHR10656:SF42">
    <property type="entry name" value="CYCLIC GMP-AMP SYNTHASE-LIKE PROTEIN-RELATED"/>
    <property type="match status" value="1"/>
</dbReference>
<dbReference type="AlphaFoldDB" id="A0AAE1QF31"/>
<accession>A0AAE1QF31</accession>
<evidence type="ECO:0000313" key="4">
    <source>
        <dbReference type="Proteomes" id="UP001292094"/>
    </source>
</evidence>
<evidence type="ECO:0000313" key="3">
    <source>
        <dbReference type="EMBL" id="KAK4325689.1"/>
    </source>
</evidence>
<evidence type="ECO:0000259" key="2">
    <source>
        <dbReference type="Pfam" id="PF03281"/>
    </source>
</evidence>
<dbReference type="InterPro" id="IPR046903">
    <property type="entry name" value="Mab-21-like_nuc_Trfase"/>
</dbReference>
<organism evidence="3 4">
    <name type="scientific">Petrolisthes manimaculis</name>
    <dbReference type="NCBI Taxonomy" id="1843537"/>
    <lineage>
        <taxon>Eukaryota</taxon>
        <taxon>Metazoa</taxon>
        <taxon>Ecdysozoa</taxon>
        <taxon>Arthropoda</taxon>
        <taxon>Crustacea</taxon>
        <taxon>Multicrustacea</taxon>
        <taxon>Malacostraca</taxon>
        <taxon>Eumalacostraca</taxon>
        <taxon>Eucarida</taxon>
        <taxon>Decapoda</taxon>
        <taxon>Pleocyemata</taxon>
        <taxon>Anomura</taxon>
        <taxon>Galatheoidea</taxon>
        <taxon>Porcellanidae</taxon>
        <taxon>Petrolisthes</taxon>
    </lineage>
</organism>
<gene>
    <name evidence="3" type="ORF">Pmani_003782</name>
</gene>
<dbReference type="Pfam" id="PF03281">
    <property type="entry name" value="Mab-21"/>
    <property type="match status" value="1"/>
</dbReference>
<dbReference type="EMBL" id="JAWZYT010000265">
    <property type="protein sequence ID" value="KAK4325689.1"/>
    <property type="molecule type" value="Genomic_DNA"/>
</dbReference>
<protein>
    <recommendedName>
        <fullName evidence="2">Mab-21-like nucleotidyltransferase domain-containing protein</fullName>
    </recommendedName>
</protein>